<dbReference type="EMBL" id="LT934116">
    <property type="protein sequence ID" value="VAH71205.1"/>
    <property type="molecule type" value="Genomic_DNA"/>
</dbReference>
<dbReference type="Proteomes" id="UP000324705">
    <property type="component" value="Chromosome 3B"/>
</dbReference>
<organism evidence="2 3">
    <name type="scientific">Triticum turgidum subsp. durum</name>
    <name type="common">Durum wheat</name>
    <name type="synonym">Triticum durum</name>
    <dbReference type="NCBI Taxonomy" id="4567"/>
    <lineage>
        <taxon>Eukaryota</taxon>
        <taxon>Viridiplantae</taxon>
        <taxon>Streptophyta</taxon>
        <taxon>Embryophyta</taxon>
        <taxon>Tracheophyta</taxon>
        <taxon>Spermatophyta</taxon>
        <taxon>Magnoliopsida</taxon>
        <taxon>Liliopsida</taxon>
        <taxon>Poales</taxon>
        <taxon>Poaceae</taxon>
        <taxon>BOP clade</taxon>
        <taxon>Pooideae</taxon>
        <taxon>Triticodae</taxon>
        <taxon>Triticeae</taxon>
        <taxon>Triticinae</taxon>
        <taxon>Triticum</taxon>
    </lineage>
</organism>
<sequence length="222" mass="24079">MAIIDFIDVIDDIIDLSSGEENVEQDEIPTQPPAAMLDRQEVFVEAGDGRQEAAKSGNIIQATTWSMFKEKGPLGTTANQNCTSMTVPLPINSGTMIEIKSCYIAAGPASAALEAHPSSQPDQTEEGSSTQSRDTMTGTTGTPSLVAEEGSLDTTATQNFPPTSVPFPSPTFTTPNGLAYEGDNGRLLRMYGRRPRKKNYHTETARRSPRFEDKHKGNKRLL</sequence>
<feature type="compositionally biased region" description="Polar residues" evidence="1">
    <location>
        <begin position="117"/>
        <end position="143"/>
    </location>
</feature>
<keyword evidence="3" id="KW-1185">Reference proteome</keyword>
<feature type="region of interest" description="Disordered" evidence="1">
    <location>
        <begin position="113"/>
        <end position="222"/>
    </location>
</feature>
<gene>
    <name evidence="2" type="ORF">TRITD_3Bv1G006640</name>
</gene>
<dbReference type="AlphaFoldDB" id="A0A9R1Q716"/>
<evidence type="ECO:0000256" key="1">
    <source>
        <dbReference type="SAM" id="MobiDB-lite"/>
    </source>
</evidence>
<dbReference type="Gramene" id="TRITD3Bv1G006640.2">
    <property type="protein sequence ID" value="TRITD3Bv1G006640.2"/>
    <property type="gene ID" value="TRITD3Bv1G006640"/>
</dbReference>
<evidence type="ECO:0000313" key="3">
    <source>
        <dbReference type="Proteomes" id="UP000324705"/>
    </source>
</evidence>
<evidence type="ECO:0000313" key="2">
    <source>
        <dbReference type="EMBL" id="VAH71205.1"/>
    </source>
</evidence>
<accession>A0A9R1Q716</accession>
<dbReference type="OMA" id="GTMIEIK"/>
<reference evidence="2 3" key="1">
    <citation type="submission" date="2017-09" db="EMBL/GenBank/DDBJ databases">
        <authorList>
            <consortium name="International Durum Wheat Genome Sequencing Consortium (IDWGSC)"/>
            <person name="Milanesi L."/>
        </authorList>
    </citation>
    <scope>NUCLEOTIDE SEQUENCE [LARGE SCALE GENOMIC DNA]</scope>
    <source>
        <strain evidence="3">cv. Svevo</strain>
    </source>
</reference>
<protein>
    <submittedName>
        <fullName evidence="2">Uncharacterized protein</fullName>
    </submittedName>
</protein>
<name>A0A9R1Q716_TRITD</name>
<feature type="compositionally biased region" description="Basic and acidic residues" evidence="1">
    <location>
        <begin position="200"/>
        <end position="215"/>
    </location>
</feature>
<proteinExistence type="predicted"/>